<proteinExistence type="predicted"/>
<keyword evidence="2" id="KW-1185">Reference proteome</keyword>
<evidence type="ECO:0000313" key="1">
    <source>
        <dbReference type="EMBL" id="KAH9307389.1"/>
    </source>
</evidence>
<comment type="caution">
    <text evidence="1">The sequence shown here is derived from an EMBL/GenBank/DDBJ whole genome shotgun (WGS) entry which is preliminary data.</text>
</comment>
<protein>
    <submittedName>
        <fullName evidence="1">Uncharacterized protein</fullName>
    </submittedName>
</protein>
<reference evidence="1 2" key="1">
    <citation type="journal article" date="2021" name="Nat. Plants">
        <title>The Taxus genome provides insights into paclitaxel biosynthesis.</title>
        <authorList>
            <person name="Xiong X."/>
            <person name="Gou J."/>
            <person name="Liao Q."/>
            <person name="Li Y."/>
            <person name="Zhou Q."/>
            <person name="Bi G."/>
            <person name="Li C."/>
            <person name="Du R."/>
            <person name="Wang X."/>
            <person name="Sun T."/>
            <person name="Guo L."/>
            <person name="Liang H."/>
            <person name="Lu P."/>
            <person name="Wu Y."/>
            <person name="Zhang Z."/>
            <person name="Ro D.K."/>
            <person name="Shang Y."/>
            <person name="Huang S."/>
            <person name="Yan J."/>
        </authorList>
    </citation>
    <scope>NUCLEOTIDE SEQUENCE [LARGE SCALE GENOMIC DNA]</scope>
    <source>
        <strain evidence="1">Ta-2019</strain>
    </source>
</reference>
<feature type="non-terminal residue" evidence="1">
    <location>
        <position position="1"/>
    </location>
</feature>
<accession>A0AA38FN40</accession>
<evidence type="ECO:0000313" key="2">
    <source>
        <dbReference type="Proteomes" id="UP000824469"/>
    </source>
</evidence>
<gene>
    <name evidence="1" type="ORF">KI387_035300</name>
</gene>
<dbReference type="Proteomes" id="UP000824469">
    <property type="component" value="Unassembled WGS sequence"/>
</dbReference>
<dbReference type="EMBL" id="JAHRHJ020000007">
    <property type="protein sequence ID" value="KAH9307389.1"/>
    <property type="molecule type" value="Genomic_DNA"/>
</dbReference>
<dbReference type="AlphaFoldDB" id="A0AA38FN40"/>
<sequence>LNVQKPDLGMPLAVMNNHELAFSKGILSLVDVGRRLQLKGRSKSDLIAPNWIRFHVNYDYGELFSTPPQSDLHLVIRGITSQDDYLSISCFMMETTSVCRDFGTTEYEKKVDVNVVFEVEDEEEFNEKRSSRGLSLG</sequence>
<name>A0AA38FN40_TAXCH</name>
<organism evidence="1 2">
    <name type="scientific">Taxus chinensis</name>
    <name type="common">Chinese yew</name>
    <name type="synonym">Taxus wallichiana var. chinensis</name>
    <dbReference type="NCBI Taxonomy" id="29808"/>
    <lineage>
        <taxon>Eukaryota</taxon>
        <taxon>Viridiplantae</taxon>
        <taxon>Streptophyta</taxon>
        <taxon>Embryophyta</taxon>
        <taxon>Tracheophyta</taxon>
        <taxon>Spermatophyta</taxon>
        <taxon>Pinopsida</taxon>
        <taxon>Pinidae</taxon>
        <taxon>Conifers II</taxon>
        <taxon>Cupressales</taxon>
        <taxon>Taxaceae</taxon>
        <taxon>Taxus</taxon>
    </lineage>
</organism>